<dbReference type="Pfam" id="PF03571">
    <property type="entry name" value="Peptidase_M49"/>
    <property type="match status" value="1"/>
</dbReference>
<accession>A0A0F9KW87</accession>
<keyword evidence="1" id="KW-0479">Metal-binding</keyword>
<evidence type="ECO:0000256" key="1">
    <source>
        <dbReference type="ARBA" id="ARBA00022723"/>
    </source>
</evidence>
<dbReference type="EMBL" id="LAZR01007326">
    <property type="protein sequence ID" value="KKM85983.1"/>
    <property type="molecule type" value="Genomic_DNA"/>
</dbReference>
<comment type="caution">
    <text evidence="3">The sequence shown here is derived from an EMBL/GenBank/DDBJ whole genome shotgun (WGS) entry which is preliminary data.</text>
</comment>
<evidence type="ECO:0000256" key="2">
    <source>
        <dbReference type="ARBA" id="ARBA00022801"/>
    </source>
</evidence>
<reference evidence="3" key="1">
    <citation type="journal article" date="2015" name="Nature">
        <title>Complex archaea that bridge the gap between prokaryotes and eukaryotes.</title>
        <authorList>
            <person name="Spang A."/>
            <person name="Saw J.H."/>
            <person name="Jorgensen S.L."/>
            <person name="Zaremba-Niedzwiedzka K."/>
            <person name="Martijn J."/>
            <person name="Lind A.E."/>
            <person name="van Eijk R."/>
            <person name="Schleper C."/>
            <person name="Guy L."/>
            <person name="Ettema T.J."/>
        </authorList>
    </citation>
    <scope>NUCLEOTIDE SEQUENCE</scope>
</reference>
<sequence>MYNTMNDRYTLLQTYFHEPGFLALQELSQPNRVFAYCMSMAAIKGYPVALFQYCECSQILEKIWNTLQRHPDDPLYGELQTYWVYFFTNYGVHCQREYENNKKTPKQLGLTLTRKSLKSLGVELTEHEAQYLFDASYKPTLTVAQSIEESGGSFYGPGMTTELYNTLPPEQKSIINAYHHLKGKVVTDTYSANGVCAAALSTSLRWIDRALTIARENPTDFDKYTVSSLEYLIKYLTTGDETDFKEHSKVWLKMNNPYVEYSYGFIEYYDDPMSHVGTFQADVTVKSLNIDALLQLLPTFEQRFSFPENYKREDMEILPNAATAHKVMGIGGSGPILSTIAYCLPNYDDMRSKFGSKQVMYTLPQPNEIQRYQNIYYNSSERQLYNEYSPNLELEDAIHSLTTTLHETIGHASGRSDFYIDSEGNPQELTNEIKLERLGEWANGLEEMRAEIIALYTAVTFYDEIAASGILGEWPQKVPKEKMLELCILDIAGSGWKRWCLVPAGDTQITQAHCLADTGIMHYLMDHSGGVSLVEDLITVDEEFVPVLRFSVNSVNDILPVIEELAQIVQRFASTAPIEEINTFMKTYAASTRNPRYGGIVRNMEKIYKRGIKGSLQLFPEWDVVMESDRIVDAIPKRPTNSFSNLSNLYQLTKS</sequence>
<dbReference type="PANTHER" id="PTHR23422:SF11">
    <property type="entry name" value="DIPEPTIDYL PEPTIDASE 3"/>
    <property type="match status" value="1"/>
</dbReference>
<protein>
    <submittedName>
        <fullName evidence="3">Uncharacterized protein</fullName>
    </submittedName>
</protein>
<proteinExistence type="predicted"/>
<dbReference type="PANTHER" id="PTHR23422">
    <property type="entry name" value="DIPEPTIDYL PEPTIDASE III-RELATED"/>
    <property type="match status" value="1"/>
</dbReference>
<keyword evidence="2" id="KW-0378">Hydrolase</keyword>
<dbReference type="InterPro" id="IPR039461">
    <property type="entry name" value="Peptidase_M49"/>
</dbReference>
<organism evidence="3">
    <name type="scientific">marine sediment metagenome</name>
    <dbReference type="NCBI Taxonomy" id="412755"/>
    <lineage>
        <taxon>unclassified sequences</taxon>
        <taxon>metagenomes</taxon>
        <taxon>ecological metagenomes</taxon>
    </lineage>
</organism>
<gene>
    <name evidence="3" type="ORF">LCGC14_1283600</name>
</gene>
<dbReference type="Gene3D" id="3.30.540.30">
    <property type="match status" value="1"/>
</dbReference>
<evidence type="ECO:0000313" key="3">
    <source>
        <dbReference type="EMBL" id="KKM85983.1"/>
    </source>
</evidence>
<dbReference type="GO" id="GO:0046872">
    <property type="term" value="F:metal ion binding"/>
    <property type="evidence" value="ECO:0007669"/>
    <property type="project" value="UniProtKB-KW"/>
</dbReference>
<dbReference type="AlphaFoldDB" id="A0A0F9KW87"/>
<dbReference type="GO" id="GO:0008239">
    <property type="term" value="F:dipeptidyl-peptidase activity"/>
    <property type="evidence" value="ECO:0007669"/>
    <property type="project" value="TreeGrafter"/>
</dbReference>
<name>A0A0F9KW87_9ZZZZ</name>
<dbReference type="GO" id="GO:0005737">
    <property type="term" value="C:cytoplasm"/>
    <property type="evidence" value="ECO:0007669"/>
    <property type="project" value="TreeGrafter"/>
</dbReference>